<dbReference type="EMBL" id="LAZR01012408">
    <property type="protein sequence ID" value="KKM26984.1"/>
    <property type="molecule type" value="Genomic_DNA"/>
</dbReference>
<dbReference type="AlphaFoldDB" id="A0A0F9J3H2"/>
<comment type="caution">
    <text evidence="2">The sequence shown here is derived from an EMBL/GenBank/DDBJ whole genome shotgun (WGS) entry which is preliminary data.</text>
</comment>
<gene>
    <name evidence="2" type="ORF">LCGC14_1579300</name>
</gene>
<evidence type="ECO:0000256" key="1">
    <source>
        <dbReference type="SAM" id="MobiDB-lite"/>
    </source>
</evidence>
<name>A0A0F9J3H2_9ZZZZ</name>
<proteinExistence type="predicted"/>
<sequence>MESQIVTQANEFLRIISPELDETQVEYLSWRVCGFSRSESIAFSKVDNETVKVWAGDEKFQLLEQEALGELQGQFAQDIMSLNQKRNARVVSAIDTTVIQKAFIAGIGSLSRDEFAYLSQIRNQYNPDVRRMLGMGENQGNLNIPTSFDEAVILLRRRGHGNDQGEAETVPQNIIETEYSKSPELPPGPEDRPTESDTD</sequence>
<feature type="region of interest" description="Disordered" evidence="1">
    <location>
        <begin position="159"/>
        <end position="199"/>
    </location>
</feature>
<reference evidence="2" key="1">
    <citation type="journal article" date="2015" name="Nature">
        <title>Complex archaea that bridge the gap between prokaryotes and eukaryotes.</title>
        <authorList>
            <person name="Spang A."/>
            <person name="Saw J.H."/>
            <person name="Jorgensen S.L."/>
            <person name="Zaremba-Niedzwiedzka K."/>
            <person name="Martijn J."/>
            <person name="Lind A.E."/>
            <person name="van Eijk R."/>
            <person name="Schleper C."/>
            <person name="Guy L."/>
            <person name="Ettema T.J."/>
        </authorList>
    </citation>
    <scope>NUCLEOTIDE SEQUENCE</scope>
</reference>
<accession>A0A0F9J3H2</accession>
<feature type="compositionally biased region" description="Basic and acidic residues" evidence="1">
    <location>
        <begin position="189"/>
        <end position="199"/>
    </location>
</feature>
<evidence type="ECO:0000313" key="2">
    <source>
        <dbReference type="EMBL" id="KKM26984.1"/>
    </source>
</evidence>
<protein>
    <submittedName>
        <fullName evidence="2">Uncharacterized protein</fullName>
    </submittedName>
</protein>
<organism evidence="2">
    <name type="scientific">marine sediment metagenome</name>
    <dbReference type="NCBI Taxonomy" id="412755"/>
    <lineage>
        <taxon>unclassified sequences</taxon>
        <taxon>metagenomes</taxon>
        <taxon>ecological metagenomes</taxon>
    </lineage>
</organism>